<dbReference type="SUPFAM" id="SSF52540">
    <property type="entry name" value="P-loop containing nucleoside triphosphate hydrolases"/>
    <property type="match status" value="1"/>
</dbReference>
<dbReference type="AlphaFoldDB" id="M6UFH0"/>
<dbReference type="CDD" id="cd02042">
    <property type="entry name" value="ParAB_family"/>
    <property type="match status" value="1"/>
</dbReference>
<dbReference type="Pfam" id="PF13614">
    <property type="entry name" value="AAA_31"/>
    <property type="match status" value="1"/>
</dbReference>
<dbReference type="Gene3D" id="3.40.50.300">
    <property type="entry name" value="P-loop containing nucleotide triphosphate hydrolases"/>
    <property type="match status" value="1"/>
</dbReference>
<feature type="domain" description="AAA" evidence="1">
    <location>
        <begin position="12"/>
        <end position="187"/>
    </location>
</feature>
<evidence type="ECO:0000259" key="1">
    <source>
        <dbReference type="Pfam" id="PF13614"/>
    </source>
</evidence>
<comment type="caution">
    <text evidence="2">The sequence shown here is derived from an EMBL/GenBank/DDBJ whole genome shotgun (WGS) entry which is preliminary data.</text>
</comment>
<protein>
    <submittedName>
        <fullName evidence="2">VirC1-like protein</fullName>
    </submittedName>
</protein>
<organism evidence="2 3">
    <name type="scientific">Leptospira santarosai str. ZUN179</name>
    <dbReference type="NCBI Taxonomy" id="1049985"/>
    <lineage>
        <taxon>Bacteria</taxon>
        <taxon>Pseudomonadati</taxon>
        <taxon>Spirochaetota</taxon>
        <taxon>Spirochaetia</taxon>
        <taxon>Leptospirales</taxon>
        <taxon>Leptospiraceae</taxon>
        <taxon>Leptospira</taxon>
    </lineage>
</organism>
<reference evidence="2 3" key="1">
    <citation type="submission" date="2013-01" db="EMBL/GenBank/DDBJ databases">
        <authorList>
            <person name="Harkins D.M."/>
            <person name="Durkin A.S."/>
            <person name="Brinkac L.M."/>
            <person name="Haft D.H."/>
            <person name="Selengut J.D."/>
            <person name="Sanka R."/>
            <person name="DePew J."/>
            <person name="Purushe J."/>
            <person name="Matthias M.A."/>
            <person name="Vinetz J.M."/>
            <person name="Sutton G.G."/>
            <person name="Nierman W.C."/>
            <person name="Fouts D.E."/>
        </authorList>
    </citation>
    <scope>NUCLEOTIDE SEQUENCE [LARGE SCALE GENOMIC DNA]</scope>
    <source>
        <strain evidence="2 3">ZUN179</strain>
    </source>
</reference>
<dbReference type="EMBL" id="AHOQ02000048">
    <property type="protein sequence ID" value="EMO43847.1"/>
    <property type="molecule type" value="Genomic_DNA"/>
</dbReference>
<dbReference type="PANTHER" id="PTHR13696">
    <property type="entry name" value="P-LOOP CONTAINING NUCLEOSIDE TRIPHOSPHATE HYDROLASE"/>
    <property type="match status" value="1"/>
</dbReference>
<name>M6UFH0_9LEPT</name>
<gene>
    <name evidence="2" type="ORF">LEP1GSC187_0468</name>
</gene>
<proteinExistence type="predicted"/>
<evidence type="ECO:0000313" key="2">
    <source>
        <dbReference type="EMBL" id="EMO43847.1"/>
    </source>
</evidence>
<dbReference type="InterPro" id="IPR027417">
    <property type="entry name" value="P-loop_NTPase"/>
</dbReference>
<dbReference type="InterPro" id="IPR025669">
    <property type="entry name" value="AAA_dom"/>
</dbReference>
<dbReference type="PANTHER" id="PTHR13696:SF99">
    <property type="entry name" value="COBYRINIC ACID AC-DIAMIDE SYNTHASE"/>
    <property type="match status" value="1"/>
</dbReference>
<sequence length="255" mass="28171">MKRSTLAKRPRVACFVAHKGGVGKTTDAMGLGQALVALGKSVLLMDFEENNNATDVTLSYHPDYPSLKKRNWYTVLAGIHTIKEAIWKGSPHGFDVLPTVGLIEGAIGMFNSNPGLAILLSEEIKTLGYDFVIMDLSPLINSITEFALYNSDIILAPVAEDTQGLAGISRVLKFYKTKDPKFNPKLRVVRSNISPAKEKFMLQQIHIQNLEATETVIYKSRAFLNAKNAKEPISIKDKSFGIFIDFANEILRNVG</sequence>
<accession>M6UFH0</accession>
<dbReference type="Proteomes" id="UP000012160">
    <property type="component" value="Unassembled WGS sequence"/>
</dbReference>
<dbReference type="InterPro" id="IPR050678">
    <property type="entry name" value="DNA_Partitioning_ATPase"/>
</dbReference>
<dbReference type="RefSeq" id="WP_004486570.1">
    <property type="nucleotide sequence ID" value="NZ_AHOQ02000048.1"/>
</dbReference>
<evidence type="ECO:0000313" key="3">
    <source>
        <dbReference type="Proteomes" id="UP000012160"/>
    </source>
</evidence>